<dbReference type="AlphaFoldDB" id="A0A0M0BNT6"/>
<gene>
    <name evidence="3" type="ORF">AC482_04985</name>
</gene>
<feature type="transmembrane region" description="Helical" evidence="1">
    <location>
        <begin position="102"/>
        <end position="120"/>
    </location>
</feature>
<feature type="transmembrane region" description="Helical" evidence="1">
    <location>
        <begin position="140"/>
        <end position="158"/>
    </location>
</feature>
<dbReference type="EMBL" id="LFWZ01000045">
    <property type="protein sequence ID" value="KON30000.1"/>
    <property type="molecule type" value="Genomic_DNA"/>
</dbReference>
<evidence type="ECO:0000313" key="3">
    <source>
        <dbReference type="EMBL" id="KON30000.1"/>
    </source>
</evidence>
<reference evidence="3 4" key="1">
    <citation type="submission" date="2015-06" db="EMBL/GenBank/DDBJ databases">
        <title>New insights into the roles of widespread benthic archaea in carbon and nitrogen cycling.</title>
        <authorList>
            <person name="Lazar C.S."/>
            <person name="Baker B.J."/>
            <person name="Seitz K.W."/>
            <person name="Hyde A.S."/>
            <person name="Dick G.J."/>
            <person name="Hinrichs K.-U."/>
            <person name="Teske A.P."/>
        </authorList>
    </citation>
    <scope>NUCLEOTIDE SEQUENCE [LARGE SCALE GENOMIC DNA]</scope>
    <source>
        <strain evidence="3">DG-45</strain>
    </source>
</reference>
<comment type="caution">
    <text evidence="3">The sequence shown here is derived from an EMBL/GenBank/DDBJ whole genome shotgun (WGS) entry which is preliminary data.</text>
</comment>
<feature type="transmembrane region" description="Helical" evidence="1">
    <location>
        <begin position="79"/>
        <end position="96"/>
    </location>
</feature>
<dbReference type="PANTHER" id="PTHR23520:SF5">
    <property type="entry name" value="TRANSPORTER, PUTATIVE (AFU_ORTHOLOGUE AFUA_3G04000)-RELATED"/>
    <property type="match status" value="1"/>
</dbReference>
<dbReference type="InterPro" id="IPR020846">
    <property type="entry name" value="MFS_dom"/>
</dbReference>
<keyword evidence="1" id="KW-0472">Membrane</keyword>
<dbReference type="PANTHER" id="PTHR23520">
    <property type="entry name" value="TRANSPORTER, PUTATIVE (AFU_ORTHOLOGUE AFUA_3G04000)-RELATED"/>
    <property type="match status" value="1"/>
</dbReference>
<dbReference type="InterPro" id="IPR011701">
    <property type="entry name" value="MFS"/>
</dbReference>
<feature type="transmembrane region" description="Helical" evidence="1">
    <location>
        <begin position="309"/>
        <end position="326"/>
    </location>
</feature>
<evidence type="ECO:0000313" key="4">
    <source>
        <dbReference type="Proteomes" id="UP000037210"/>
    </source>
</evidence>
<dbReference type="SUPFAM" id="SSF103473">
    <property type="entry name" value="MFS general substrate transporter"/>
    <property type="match status" value="1"/>
</dbReference>
<evidence type="ECO:0000259" key="2">
    <source>
        <dbReference type="PROSITE" id="PS50850"/>
    </source>
</evidence>
<feature type="transmembrane region" description="Helical" evidence="1">
    <location>
        <begin position="226"/>
        <end position="247"/>
    </location>
</feature>
<dbReference type="GO" id="GO:0022857">
    <property type="term" value="F:transmembrane transporter activity"/>
    <property type="evidence" value="ECO:0007669"/>
    <property type="project" value="InterPro"/>
</dbReference>
<dbReference type="PROSITE" id="PS50850">
    <property type="entry name" value="MFS"/>
    <property type="match status" value="1"/>
</dbReference>
<dbReference type="Pfam" id="PF07690">
    <property type="entry name" value="MFS_1"/>
    <property type="match status" value="1"/>
</dbReference>
<keyword evidence="1" id="KW-0812">Transmembrane</keyword>
<organism evidence="3 4">
    <name type="scientific">miscellaneous Crenarchaeota group-15 archaeon DG-45</name>
    <dbReference type="NCBI Taxonomy" id="1685127"/>
    <lineage>
        <taxon>Archaea</taxon>
        <taxon>Candidatus Bathyarchaeota</taxon>
        <taxon>MCG-15</taxon>
    </lineage>
</organism>
<feature type="transmembrane region" description="Helical" evidence="1">
    <location>
        <begin position="23"/>
        <end position="40"/>
    </location>
</feature>
<sequence length="407" mass="43059">MPGGLDVLRALHRDAKILVFTRALRGFGAAILNVSFPIYLSKLGASPVGIGLTFTGISLFSALRSLLEGVVADRFGRKPILLYTAGLMIAGGSIFALSRNVAALMVAAVVFSVGGQLVYAPAEQAMLTEKVSSEMRTTAFSVNAFLGTIAAVFGSLAAGLPELLQGAGVQEIASYRPVFVIFAAAGAVSLGLFAFVEETMDRGGRTEEIEEVDEAGRDERALLMRWSGVVAVDIVGGSFITNFLSYWFYIRFGAGPGKIGAVFGASQLLGALSYILGLRMARRVGTIRATVLSRVPVVAVNALTPLMPSFAAAALLRVFMSLFSSIDVPLRQSYLMGVMRSRRRASAAGVVTVVSRATSAGAPSVTGYLFEYVSTALPFFVASSFQLASAGLMYLLFKDIKPPEEDN</sequence>
<dbReference type="Proteomes" id="UP000037210">
    <property type="component" value="Unassembled WGS sequence"/>
</dbReference>
<keyword evidence="1" id="KW-1133">Transmembrane helix</keyword>
<evidence type="ECO:0000256" key="1">
    <source>
        <dbReference type="SAM" id="Phobius"/>
    </source>
</evidence>
<feature type="domain" description="Major facilitator superfamily (MFS) profile" evidence="2">
    <location>
        <begin position="14"/>
        <end position="401"/>
    </location>
</feature>
<dbReference type="Gene3D" id="1.20.1250.20">
    <property type="entry name" value="MFS general substrate transporter like domains"/>
    <property type="match status" value="1"/>
</dbReference>
<proteinExistence type="predicted"/>
<feature type="transmembrane region" description="Helical" evidence="1">
    <location>
        <begin position="259"/>
        <end position="278"/>
    </location>
</feature>
<accession>A0A0M0BNT6</accession>
<protein>
    <recommendedName>
        <fullName evidence="2">Major facilitator superfamily (MFS) profile domain-containing protein</fullName>
    </recommendedName>
</protein>
<feature type="transmembrane region" description="Helical" evidence="1">
    <location>
        <begin position="46"/>
        <end position="67"/>
    </location>
</feature>
<dbReference type="InterPro" id="IPR036259">
    <property type="entry name" value="MFS_trans_sf"/>
</dbReference>
<feature type="transmembrane region" description="Helical" evidence="1">
    <location>
        <begin position="376"/>
        <end position="397"/>
    </location>
</feature>
<name>A0A0M0BNT6_9ARCH</name>
<feature type="transmembrane region" description="Helical" evidence="1">
    <location>
        <begin position="178"/>
        <end position="196"/>
    </location>
</feature>